<evidence type="ECO:0000256" key="1">
    <source>
        <dbReference type="ARBA" id="ARBA00009175"/>
    </source>
</evidence>
<dbReference type="OrthoDB" id="9785015at2"/>
<dbReference type="Proteomes" id="UP000035287">
    <property type="component" value="Chromosome"/>
</dbReference>
<dbReference type="KEGG" id="cna:AB433_05100"/>
<dbReference type="FunFam" id="3.40.190.10:FF:000035">
    <property type="entry name" value="Molybdate ABC transporter substrate-binding protein"/>
    <property type="match status" value="1"/>
</dbReference>
<evidence type="ECO:0000256" key="2">
    <source>
        <dbReference type="ARBA" id="ARBA00022505"/>
    </source>
</evidence>
<dbReference type="GO" id="GO:0046872">
    <property type="term" value="F:metal ion binding"/>
    <property type="evidence" value="ECO:0007669"/>
    <property type="project" value="UniProtKB-KW"/>
</dbReference>
<gene>
    <name evidence="6" type="ORF">AB433_05100</name>
</gene>
<protein>
    <submittedName>
        <fullName evidence="6">Molybdenum ABC transporter substrate-binding protein</fullName>
    </submittedName>
</protein>
<dbReference type="PATRIC" id="fig|1348774.3.peg.1070"/>
<dbReference type="InterPro" id="IPR050682">
    <property type="entry name" value="ModA/WtpA"/>
</dbReference>
<sequence length="251" mass="26280">MHRLIFALIGSFCCALAACAPTPEKGPLVLAASSMQDAMEAAADAWADQGNPRPVLSFAASSALARQIEAGAEAGLFVSADEAWMDTVARSGAIADNSRADLVTNRLVLIAPAEDDSAFALGDLRRELGDGRLAMADPDAVPAGRYARQALGSLGLWDRVKDRIASAENVRVALALVARGEAPFGVVYATDALAEPGVRVNATFPADSHEPIRYPVARLRSSQGPDAEAFRAFLLSPEGQAIFARFGFGPA</sequence>
<keyword evidence="4" id="KW-0732">Signal</keyword>
<dbReference type="SUPFAM" id="SSF53850">
    <property type="entry name" value="Periplasmic binding protein-like II"/>
    <property type="match status" value="1"/>
</dbReference>
<dbReference type="AlphaFoldDB" id="A0A0G3XD42"/>
<accession>A0A0G3XD42</accession>
<evidence type="ECO:0000256" key="4">
    <source>
        <dbReference type="ARBA" id="ARBA00022729"/>
    </source>
</evidence>
<keyword evidence="7" id="KW-1185">Reference proteome</keyword>
<comment type="similarity">
    <text evidence="1">Belongs to the bacterial solute-binding protein ModA family.</text>
</comment>
<keyword evidence="3" id="KW-0479">Metal-binding</keyword>
<evidence type="ECO:0000313" key="6">
    <source>
        <dbReference type="EMBL" id="AKM09500.1"/>
    </source>
</evidence>
<dbReference type="PIRSF" id="PIRSF004846">
    <property type="entry name" value="ModA"/>
    <property type="match status" value="1"/>
</dbReference>
<dbReference type="Gene3D" id="3.40.190.10">
    <property type="entry name" value="Periplasmic binding protein-like II"/>
    <property type="match status" value="2"/>
</dbReference>
<dbReference type="GO" id="GO:0015689">
    <property type="term" value="P:molybdate ion transport"/>
    <property type="evidence" value="ECO:0007669"/>
    <property type="project" value="InterPro"/>
</dbReference>
<dbReference type="NCBIfam" id="TIGR01256">
    <property type="entry name" value="modA"/>
    <property type="match status" value="1"/>
</dbReference>
<evidence type="ECO:0000256" key="3">
    <source>
        <dbReference type="ARBA" id="ARBA00022723"/>
    </source>
</evidence>
<keyword evidence="2" id="KW-0500">Molybdenum</keyword>
<dbReference type="InterPro" id="IPR005950">
    <property type="entry name" value="ModA"/>
</dbReference>
<evidence type="ECO:0000256" key="5">
    <source>
        <dbReference type="ARBA" id="ARBA00062515"/>
    </source>
</evidence>
<organism evidence="6 7">
    <name type="scientific">Croceicoccus naphthovorans</name>
    <dbReference type="NCBI Taxonomy" id="1348774"/>
    <lineage>
        <taxon>Bacteria</taxon>
        <taxon>Pseudomonadati</taxon>
        <taxon>Pseudomonadota</taxon>
        <taxon>Alphaproteobacteria</taxon>
        <taxon>Sphingomonadales</taxon>
        <taxon>Erythrobacteraceae</taxon>
        <taxon>Croceicoccus</taxon>
    </lineage>
</organism>
<dbReference type="EMBL" id="CP011770">
    <property type="protein sequence ID" value="AKM09500.1"/>
    <property type="molecule type" value="Genomic_DNA"/>
</dbReference>
<dbReference type="STRING" id="1348774.AB433_05100"/>
<comment type="subunit">
    <text evidence="5">The complex is composed of two ATP-binding proteins (ModC), two transmembrane proteins (ModB) and a solute-binding protein (ModA).</text>
</comment>
<dbReference type="GO" id="GO:0030288">
    <property type="term" value="C:outer membrane-bounded periplasmic space"/>
    <property type="evidence" value="ECO:0007669"/>
    <property type="project" value="TreeGrafter"/>
</dbReference>
<dbReference type="RefSeq" id="WP_047820188.1">
    <property type="nucleotide sequence ID" value="NZ_CP011770.1"/>
</dbReference>
<dbReference type="PANTHER" id="PTHR30632:SF17">
    <property type="entry name" value="MOLYBDATE-BINDING PROTEIN MODA"/>
    <property type="match status" value="1"/>
</dbReference>
<proteinExistence type="inferred from homology"/>
<reference evidence="6 7" key="1">
    <citation type="submission" date="2015-06" db="EMBL/GenBank/DDBJ databases">
        <authorList>
            <person name="Zeng Y."/>
            <person name="Huang Y."/>
        </authorList>
    </citation>
    <scope>NUCLEOTIDE SEQUENCE [LARGE SCALE GENOMIC DNA]</scope>
    <source>
        <strain evidence="6 7">PQ-2</strain>
    </source>
</reference>
<name>A0A0G3XD42_9SPHN</name>
<dbReference type="PROSITE" id="PS51257">
    <property type="entry name" value="PROKAR_LIPOPROTEIN"/>
    <property type="match status" value="1"/>
</dbReference>
<dbReference type="GO" id="GO:1901359">
    <property type="term" value="F:tungstate binding"/>
    <property type="evidence" value="ECO:0007669"/>
    <property type="project" value="UniProtKB-ARBA"/>
</dbReference>
<dbReference type="PANTHER" id="PTHR30632">
    <property type="entry name" value="MOLYBDATE-BINDING PERIPLASMIC PROTEIN"/>
    <property type="match status" value="1"/>
</dbReference>
<dbReference type="Pfam" id="PF13531">
    <property type="entry name" value="SBP_bac_11"/>
    <property type="match status" value="1"/>
</dbReference>
<dbReference type="GO" id="GO:0030973">
    <property type="term" value="F:molybdate ion binding"/>
    <property type="evidence" value="ECO:0007669"/>
    <property type="project" value="TreeGrafter"/>
</dbReference>
<evidence type="ECO:0000313" key="7">
    <source>
        <dbReference type="Proteomes" id="UP000035287"/>
    </source>
</evidence>